<evidence type="ECO:0000313" key="2">
    <source>
        <dbReference type="EMBL" id="MBB5939989.1"/>
    </source>
</evidence>
<feature type="compositionally biased region" description="Basic and acidic residues" evidence="1">
    <location>
        <begin position="55"/>
        <end position="66"/>
    </location>
</feature>
<proteinExistence type="predicted"/>
<dbReference type="EMBL" id="JACHJL010000031">
    <property type="protein sequence ID" value="MBB5939989.1"/>
    <property type="molecule type" value="Genomic_DNA"/>
</dbReference>
<dbReference type="Pfam" id="PF21983">
    <property type="entry name" value="NikA-like"/>
    <property type="match status" value="1"/>
</dbReference>
<dbReference type="RefSeq" id="WP_184579762.1">
    <property type="nucleotide sequence ID" value="NZ_JACHJL010000031.1"/>
</dbReference>
<gene>
    <name evidence="2" type="ORF">FHS42_007087</name>
</gene>
<accession>A0A7W9V3K2</accession>
<dbReference type="Proteomes" id="UP000588098">
    <property type="component" value="Unassembled WGS sequence"/>
</dbReference>
<keyword evidence="3" id="KW-1185">Reference proteome</keyword>
<name>A0A7W9V3K2_9ACTN</name>
<feature type="region of interest" description="Disordered" evidence="1">
    <location>
        <begin position="1"/>
        <end position="116"/>
    </location>
</feature>
<evidence type="ECO:0000256" key="1">
    <source>
        <dbReference type="SAM" id="MobiDB-lite"/>
    </source>
</evidence>
<comment type="caution">
    <text evidence="2">The sequence shown here is derived from an EMBL/GenBank/DDBJ whole genome shotgun (WGS) entry which is preliminary data.</text>
</comment>
<dbReference type="AlphaFoldDB" id="A0A7W9V3K2"/>
<protein>
    <recommendedName>
        <fullName evidence="4">Bacterial mobilisation domain-containing protein</fullName>
    </recommendedName>
</protein>
<organism evidence="2 3">
    <name type="scientific">Streptomyces zagrosensis</name>
    <dbReference type="NCBI Taxonomy" id="1042984"/>
    <lineage>
        <taxon>Bacteria</taxon>
        <taxon>Bacillati</taxon>
        <taxon>Actinomycetota</taxon>
        <taxon>Actinomycetes</taxon>
        <taxon>Kitasatosporales</taxon>
        <taxon>Streptomycetaceae</taxon>
        <taxon>Streptomyces</taxon>
    </lineage>
</organism>
<evidence type="ECO:0000313" key="3">
    <source>
        <dbReference type="Proteomes" id="UP000588098"/>
    </source>
</evidence>
<dbReference type="InterPro" id="IPR053842">
    <property type="entry name" value="NikA-like"/>
</dbReference>
<sequence>MTANDPVVTTAGQQRDPMTAPGGASCRVRRSYGPSYALAPAQEGGGSSAGPRARAHGDQPDARHQGVPDAGGAADRHSDHEQPSPSASPFPDRKPRRRNRNPTERTRKTTTRLSDTEKAEIVDAAAQRSVTVARFLAAAGLAAARGSTTLHTNEQLDAAIDELAALRTALSRVGNNINQIAFVYNAGGQPRPGELDHALRALTRVLARVDDAADTLVKKRL</sequence>
<reference evidence="2 3" key="1">
    <citation type="submission" date="2020-08" db="EMBL/GenBank/DDBJ databases">
        <title>Genomic Encyclopedia of Type Strains, Phase III (KMG-III): the genomes of soil and plant-associated and newly described type strains.</title>
        <authorList>
            <person name="Whitman W."/>
        </authorList>
    </citation>
    <scope>NUCLEOTIDE SEQUENCE [LARGE SCALE GENOMIC DNA]</scope>
    <source>
        <strain evidence="2 3">CECT 8305</strain>
    </source>
</reference>
<evidence type="ECO:0008006" key="4">
    <source>
        <dbReference type="Google" id="ProtNLM"/>
    </source>
</evidence>